<evidence type="ECO:0000313" key="3">
    <source>
        <dbReference type="Proteomes" id="UP001345013"/>
    </source>
</evidence>
<proteinExistence type="predicted"/>
<accession>A0ABR0KBD4</accession>
<sequence>MAELCLGESDGLTPILDQHSQAEIARLNREMETLKQENERLHADLAEARARLVNVTPPAPPTPSGAEDGNSVWRQYMQMTSPSVAMGPVEEALGRAIGQSDLLEIRVGAGRRITYIANLAPTAESTLPPR</sequence>
<keyword evidence="1" id="KW-0175">Coiled coil</keyword>
<dbReference type="Proteomes" id="UP001345013">
    <property type="component" value="Unassembled WGS sequence"/>
</dbReference>
<gene>
    <name evidence="2" type="ORF">LTR24_004667</name>
</gene>
<reference evidence="2 3" key="1">
    <citation type="submission" date="2023-08" db="EMBL/GenBank/DDBJ databases">
        <title>Black Yeasts Isolated from many extreme environments.</title>
        <authorList>
            <person name="Coleine C."/>
            <person name="Stajich J.E."/>
            <person name="Selbmann L."/>
        </authorList>
    </citation>
    <scope>NUCLEOTIDE SEQUENCE [LARGE SCALE GENOMIC DNA]</scope>
    <source>
        <strain evidence="2 3">CCFEE 5885</strain>
    </source>
</reference>
<evidence type="ECO:0000313" key="2">
    <source>
        <dbReference type="EMBL" id="KAK5093008.1"/>
    </source>
</evidence>
<organism evidence="2 3">
    <name type="scientific">Lithohypha guttulata</name>
    <dbReference type="NCBI Taxonomy" id="1690604"/>
    <lineage>
        <taxon>Eukaryota</taxon>
        <taxon>Fungi</taxon>
        <taxon>Dikarya</taxon>
        <taxon>Ascomycota</taxon>
        <taxon>Pezizomycotina</taxon>
        <taxon>Eurotiomycetes</taxon>
        <taxon>Chaetothyriomycetidae</taxon>
        <taxon>Chaetothyriales</taxon>
        <taxon>Trichomeriaceae</taxon>
        <taxon>Lithohypha</taxon>
    </lineage>
</organism>
<evidence type="ECO:0000256" key="1">
    <source>
        <dbReference type="SAM" id="Coils"/>
    </source>
</evidence>
<protein>
    <submittedName>
        <fullName evidence="2">Uncharacterized protein</fullName>
    </submittedName>
</protein>
<feature type="coiled-coil region" evidence="1">
    <location>
        <begin position="17"/>
        <end position="51"/>
    </location>
</feature>
<dbReference type="EMBL" id="JAVRRG010000049">
    <property type="protein sequence ID" value="KAK5093008.1"/>
    <property type="molecule type" value="Genomic_DNA"/>
</dbReference>
<keyword evidence="3" id="KW-1185">Reference proteome</keyword>
<comment type="caution">
    <text evidence="2">The sequence shown here is derived from an EMBL/GenBank/DDBJ whole genome shotgun (WGS) entry which is preliminary data.</text>
</comment>
<name>A0ABR0KBD4_9EURO</name>